<dbReference type="GO" id="GO:0030170">
    <property type="term" value="F:pyridoxal phosphate binding"/>
    <property type="evidence" value="ECO:0007669"/>
    <property type="project" value="InterPro"/>
</dbReference>
<dbReference type="FunFam" id="3.40.640.10:FF:000004">
    <property type="entry name" value="Acetylornithine aminotransferase"/>
    <property type="match status" value="1"/>
</dbReference>
<dbReference type="InterPro" id="IPR015424">
    <property type="entry name" value="PyrdxlP-dep_Trfase"/>
</dbReference>
<protein>
    <submittedName>
        <fullName evidence="6">Acetylornithine/N-succinyldiaminopimelate aminotransferase</fullName>
    </submittedName>
</protein>
<dbReference type="GO" id="GO:0042802">
    <property type="term" value="F:identical protein binding"/>
    <property type="evidence" value="ECO:0007669"/>
    <property type="project" value="TreeGrafter"/>
</dbReference>
<dbReference type="InterPro" id="IPR050103">
    <property type="entry name" value="Class-III_PLP-dep_AT"/>
</dbReference>
<sequence>MADADDSVLFNVYRRADVEVVRGEGVRIWDDGGKRYLDFMGGVAVLALGHCHPALVEALSSQARTLWHASNLLRTPGARKVARRLVDATFADAVFFNSSGSEAVDLAIKLVRRYFNTRGDGPRWRVITMERGYHGRTLATIAAGGSAKLTDGFAPLVDGFDRVPFGDLAAVEAAIGPETGAILLEPILGDGGIVAAPPEYLRGLRQLADRHGLLLILDEVQTGLGRTGRLFAHEDAGIAPDILAMGKGIGAGYPLAGVLVTRAVADCLAPGSHGGTLAGAPLGMAVADAVLDIVLDDGFLSSVSAKGDALAARLKDMVRQHPAVFAEARGVGLMRGLKCRVDPWLMAGRLRDAGLLVAPAMDDVIRLVPPLVVSDAEIEEAAAILDRVAASMASV</sequence>
<comment type="similarity">
    <text evidence="5">Belongs to the class-III pyridoxal-phosphate-dependent aminotransferase family.</text>
</comment>
<evidence type="ECO:0000256" key="2">
    <source>
        <dbReference type="ARBA" id="ARBA00022571"/>
    </source>
</evidence>
<dbReference type="Gene3D" id="3.90.1150.10">
    <property type="entry name" value="Aspartate Aminotransferase, domain 1"/>
    <property type="match status" value="1"/>
</dbReference>
<evidence type="ECO:0000313" key="7">
    <source>
        <dbReference type="Proteomes" id="UP000193083"/>
    </source>
</evidence>
<organism evidence="6 7">
    <name type="scientific">Mesorhizobium australicum</name>
    <dbReference type="NCBI Taxonomy" id="536018"/>
    <lineage>
        <taxon>Bacteria</taxon>
        <taxon>Pseudomonadati</taxon>
        <taxon>Pseudomonadota</taxon>
        <taxon>Alphaproteobacteria</taxon>
        <taxon>Hyphomicrobiales</taxon>
        <taxon>Phyllobacteriaceae</taxon>
        <taxon>Mesorhizobium</taxon>
    </lineage>
</organism>
<evidence type="ECO:0000313" key="6">
    <source>
        <dbReference type="EMBL" id="SMH29615.1"/>
    </source>
</evidence>
<keyword evidence="4 5" id="KW-0663">Pyridoxal phosphate</keyword>
<dbReference type="InterPro" id="IPR015422">
    <property type="entry name" value="PyrdxlP-dep_Trfase_small"/>
</dbReference>
<dbReference type="OrthoDB" id="9801834at2"/>
<comment type="cofactor">
    <cofactor evidence="1">
        <name>pyridoxal 5'-phosphate</name>
        <dbReference type="ChEBI" id="CHEBI:597326"/>
    </cofactor>
</comment>
<dbReference type="EMBL" id="FXBL01000004">
    <property type="protein sequence ID" value="SMH29615.1"/>
    <property type="molecule type" value="Genomic_DNA"/>
</dbReference>
<dbReference type="NCBIfam" id="NF002325">
    <property type="entry name" value="PRK01278.1"/>
    <property type="match status" value="1"/>
</dbReference>
<keyword evidence="2" id="KW-0055">Arginine biosynthesis</keyword>
<evidence type="ECO:0000256" key="4">
    <source>
        <dbReference type="ARBA" id="ARBA00022898"/>
    </source>
</evidence>
<dbReference type="Proteomes" id="UP000193083">
    <property type="component" value="Unassembled WGS sequence"/>
</dbReference>
<dbReference type="PANTHER" id="PTHR11986:SF113">
    <property type="entry name" value="SUCCINYLORNITHINE TRANSAMINASE"/>
    <property type="match status" value="1"/>
</dbReference>
<evidence type="ECO:0000256" key="5">
    <source>
        <dbReference type="RuleBase" id="RU003560"/>
    </source>
</evidence>
<proteinExistence type="inferred from homology"/>
<dbReference type="PIRSF" id="PIRSF000521">
    <property type="entry name" value="Transaminase_4ab_Lys_Orn"/>
    <property type="match status" value="1"/>
</dbReference>
<dbReference type="InterPro" id="IPR015421">
    <property type="entry name" value="PyrdxlP-dep_Trfase_major"/>
</dbReference>
<reference evidence="7" key="1">
    <citation type="submission" date="2017-04" db="EMBL/GenBank/DDBJ databases">
        <authorList>
            <person name="Varghese N."/>
            <person name="Submissions S."/>
        </authorList>
    </citation>
    <scope>NUCLEOTIDE SEQUENCE [LARGE SCALE GENOMIC DNA]</scope>
    <source>
        <strain evidence="7">B5P</strain>
    </source>
</reference>
<keyword evidence="7" id="KW-1185">Reference proteome</keyword>
<keyword evidence="3 6" id="KW-0032">Aminotransferase</keyword>
<dbReference type="GO" id="GO:0006526">
    <property type="term" value="P:L-arginine biosynthetic process"/>
    <property type="evidence" value="ECO:0007669"/>
    <property type="project" value="UniProtKB-KW"/>
</dbReference>
<dbReference type="GO" id="GO:0008483">
    <property type="term" value="F:transaminase activity"/>
    <property type="evidence" value="ECO:0007669"/>
    <property type="project" value="UniProtKB-KW"/>
</dbReference>
<accession>A0A1X7MZY5</accession>
<dbReference type="RefSeq" id="WP_085463072.1">
    <property type="nucleotide sequence ID" value="NZ_FXBL01000004.1"/>
</dbReference>
<gene>
    <name evidence="6" type="ORF">SAMN02982922_0921</name>
</gene>
<dbReference type="InterPro" id="IPR005814">
    <property type="entry name" value="Aminotrans_3"/>
</dbReference>
<keyword evidence="6" id="KW-0808">Transferase</keyword>
<evidence type="ECO:0000256" key="3">
    <source>
        <dbReference type="ARBA" id="ARBA00022576"/>
    </source>
</evidence>
<name>A0A1X7MZY5_9HYPH</name>
<dbReference type="PANTHER" id="PTHR11986">
    <property type="entry name" value="AMINOTRANSFERASE CLASS III"/>
    <property type="match status" value="1"/>
</dbReference>
<dbReference type="PROSITE" id="PS00600">
    <property type="entry name" value="AA_TRANSFER_CLASS_3"/>
    <property type="match status" value="1"/>
</dbReference>
<dbReference type="CDD" id="cd00610">
    <property type="entry name" value="OAT_like"/>
    <property type="match status" value="1"/>
</dbReference>
<dbReference type="Gene3D" id="3.40.640.10">
    <property type="entry name" value="Type I PLP-dependent aspartate aminotransferase-like (Major domain)"/>
    <property type="match status" value="1"/>
</dbReference>
<dbReference type="AlphaFoldDB" id="A0A1X7MZY5"/>
<evidence type="ECO:0000256" key="1">
    <source>
        <dbReference type="ARBA" id="ARBA00001933"/>
    </source>
</evidence>
<keyword evidence="2" id="KW-0028">Amino-acid biosynthesis</keyword>
<dbReference type="Pfam" id="PF00202">
    <property type="entry name" value="Aminotran_3"/>
    <property type="match status" value="1"/>
</dbReference>
<dbReference type="InterPro" id="IPR049704">
    <property type="entry name" value="Aminotrans_3_PPA_site"/>
</dbReference>
<dbReference type="SUPFAM" id="SSF53383">
    <property type="entry name" value="PLP-dependent transferases"/>
    <property type="match status" value="1"/>
</dbReference>